<dbReference type="AlphaFoldDB" id="A0A0B2VRS0"/>
<protein>
    <recommendedName>
        <fullName evidence="7">Cytoplasmic polyadenylation element-binding protein 1</fullName>
    </recommendedName>
</protein>
<dbReference type="Gene3D" id="3.30.70.330">
    <property type="match status" value="2"/>
</dbReference>
<dbReference type="Pfam" id="PF16367">
    <property type="entry name" value="RRM_7"/>
    <property type="match status" value="1"/>
</dbReference>
<keyword evidence="11" id="KW-1185">Reference proteome</keyword>
<dbReference type="SMART" id="SM00360">
    <property type="entry name" value="RRM"/>
    <property type="match status" value="2"/>
</dbReference>
<evidence type="ECO:0000256" key="6">
    <source>
        <dbReference type="ARBA" id="ARBA00065903"/>
    </source>
</evidence>
<dbReference type="GO" id="GO:0043022">
    <property type="term" value="F:ribosome binding"/>
    <property type="evidence" value="ECO:0007669"/>
    <property type="project" value="TreeGrafter"/>
</dbReference>
<dbReference type="GO" id="GO:0045202">
    <property type="term" value="C:synapse"/>
    <property type="evidence" value="ECO:0007669"/>
    <property type="project" value="TreeGrafter"/>
</dbReference>
<keyword evidence="2" id="KW-0221">Differentiation</keyword>
<dbReference type="GO" id="GO:0005737">
    <property type="term" value="C:cytoplasm"/>
    <property type="evidence" value="ECO:0007669"/>
    <property type="project" value="TreeGrafter"/>
</dbReference>
<comment type="caution">
    <text evidence="10">The sequence shown here is derived from an EMBL/GenBank/DDBJ whole genome shotgun (WGS) entry which is preliminary data.</text>
</comment>
<dbReference type="GO" id="GO:0007283">
    <property type="term" value="P:spermatogenesis"/>
    <property type="evidence" value="ECO:0007669"/>
    <property type="project" value="UniProtKB-KW"/>
</dbReference>
<dbReference type="InterPro" id="IPR032296">
    <property type="entry name" value="CEBP_ZZ"/>
</dbReference>
<reference evidence="10 11" key="1">
    <citation type="submission" date="2014-11" db="EMBL/GenBank/DDBJ databases">
        <title>Genetic blueprint of the zoonotic pathogen Toxocara canis.</title>
        <authorList>
            <person name="Zhu X.-Q."/>
            <person name="Korhonen P.K."/>
            <person name="Cai H."/>
            <person name="Young N.D."/>
            <person name="Nejsum P."/>
            <person name="von Samson-Himmelstjerna G."/>
            <person name="Boag P.R."/>
            <person name="Tan P."/>
            <person name="Li Q."/>
            <person name="Min J."/>
            <person name="Yang Y."/>
            <person name="Wang X."/>
            <person name="Fang X."/>
            <person name="Hall R.S."/>
            <person name="Hofmann A."/>
            <person name="Sternberg P.W."/>
            <person name="Jex A.R."/>
            <person name="Gasser R.B."/>
        </authorList>
    </citation>
    <scope>NUCLEOTIDE SEQUENCE [LARGE SCALE GENOMIC DNA]</scope>
    <source>
        <strain evidence="10">PN_DK_2014</strain>
    </source>
</reference>
<dbReference type="SUPFAM" id="SSF54928">
    <property type="entry name" value="RNA-binding domain, RBD"/>
    <property type="match status" value="1"/>
</dbReference>
<evidence type="ECO:0000256" key="4">
    <source>
        <dbReference type="ARBA" id="ARBA00022884"/>
    </source>
</evidence>
<evidence type="ECO:0000256" key="2">
    <source>
        <dbReference type="ARBA" id="ARBA00022782"/>
    </source>
</evidence>
<proteinExistence type="predicted"/>
<dbReference type="STRING" id="6265.A0A0B2VRS0"/>
<feature type="domain" description="RRM" evidence="9">
    <location>
        <begin position="206"/>
        <end position="299"/>
    </location>
</feature>
<name>A0A0B2VRS0_TOXCA</name>
<evidence type="ECO:0000259" key="9">
    <source>
        <dbReference type="PROSITE" id="PS50102"/>
    </source>
</evidence>
<gene>
    <name evidence="10" type="primary">cpb-1</name>
    <name evidence="10" type="ORF">Tcan_12389</name>
</gene>
<dbReference type="CDD" id="cd12724">
    <property type="entry name" value="RRM1_CPEB2_like"/>
    <property type="match status" value="1"/>
</dbReference>
<dbReference type="InterPro" id="IPR035979">
    <property type="entry name" value="RBD_domain_sf"/>
</dbReference>
<evidence type="ECO:0000313" key="10">
    <source>
        <dbReference type="EMBL" id="KHN84348.1"/>
    </source>
</evidence>
<feature type="domain" description="RRM" evidence="9">
    <location>
        <begin position="316"/>
        <end position="387"/>
    </location>
</feature>
<dbReference type="Gene3D" id="4.10.640.40">
    <property type="entry name" value="Cytoplasmic polyadenylation element-binding protein, ZZ domain"/>
    <property type="match status" value="1"/>
</dbReference>
<dbReference type="GO" id="GO:0008135">
    <property type="term" value="F:translation factor activity, RNA binding"/>
    <property type="evidence" value="ECO:0007669"/>
    <property type="project" value="TreeGrafter"/>
</dbReference>
<evidence type="ECO:0000256" key="7">
    <source>
        <dbReference type="ARBA" id="ARBA00070028"/>
    </source>
</evidence>
<evidence type="ECO:0000256" key="8">
    <source>
        <dbReference type="PROSITE-ProRule" id="PRU00176"/>
    </source>
</evidence>
<evidence type="ECO:0000256" key="5">
    <source>
        <dbReference type="ARBA" id="ARBA00058170"/>
    </source>
</evidence>
<keyword evidence="3" id="KW-0744">Spermatogenesis</keyword>
<organism evidence="10 11">
    <name type="scientific">Toxocara canis</name>
    <name type="common">Canine roundworm</name>
    <dbReference type="NCBI Taxonomy" id="6265"/>
    <lineage>
        <taxon>Eukaryota</taxon>
        <taxon>Metazoa</taxon>
        <taxon>Ecdysozoa</taxon>
        <taxon>Nematoda</taxon>
        <taxon>Chromadorea</taxon>
        <taxon>Rhabditida</taxon>
        <taxon>Spirurina</taxon>
        <taxon>Ascaridomorpha</taxon>
        <taxon>Ascaridoidea</taxon>
        <taxon>Toxocaridae</taxon>
        <taxon>Toxocara</taxon>
    </lineage>
</organism>
<dbReference type="GO" id="GO:0043005">
    <property type="term" value="C:neuron projection"/>
    <property type="evidence" value="ECO:0007669"/>
    <property type="project" value="TreeGrafter"/>
</dbReference>
<dbReference type="Pfam" id="PF16366">
    <property type="entry name" value="CEBP_ZZ"/>
    <property type="match status" value="1"/>
</dbReference>
<dbReference type="InterPro" id="IPR038446">
    <property type="entry name" value="CEBP_ZZ_sf"/>
</dbReference>
<evidence type="ECO:0000256" key="1">
    <source>
        <dbReference type="ARBA" id="ARBA00022737"/>
    </source>
</evidence>
<dbReference type="EMBL" id="JPKZ01000992">
    <property type="protein sequence ID" value="KHN84348.1"/>
    <property type="molecule type" value="Genomic_DNA"/>
</dbReference>
<dbReference type="InterPro" id="IPR000504">
    <property type="entry name" value="RRM_dom"/>
</dbReference>
<dbReference type="PANTHER" id="PTHR12566:SF17">
    <property type="entry name" value="CYTOPLASMIC POLYADENYLATION ELEMENT-BINDING PROTEIN 1"/>
    <property type="match status" value="1"/>
</dbReference>
<accession>A0A0B2VRS0</accession>
<dbReference type="CDD" id="cd19757">
    <property type="entry name" value="Bbox1"/>
    <property type="match status" value="1"/>
</dbReference>
<dbReference type="PROSITE" id="PS50102">
    <property type="entry name" value="RRM"/>
    <property type="match status" value="2"/>
</dbReference>
<dbReference type="GO" id="GO:2000766">
    <property type="term" value="P:negative regulation of cytoplasmic translation"/>
    <property type="evidence" value="ECO:0007669"/>
    <property type="project" value="TreeGrafter"/>
</dbReference>
<dbReference type="PANTHER" id="PTHR12566">
    <property type="entry name" value="CYTOPLASMIC POLYADENYLATION ELEMENT BINDING PROTEIN CPEB"/>
    <property type="match status" value="1"/>
</dbReference>
<comment type="subunit">
    <text evidence="6">Interacts with fbf-1.</text>
</comment>
<dbReference type="InterPro" id="IPR034819">
    <property type="entry name" value="CPEB"/>
</dbReference>
<sequence length="468" mass="51882">MDSPTETVNAMGCNVQRELQNDDVLCSLIRSVIASSKTSDVLTTSNDSTSFISVPRLDSGTMTSTLSAGPTSSAYTTSSMGDEESSSFLGGYPMLPSRDPLFRAFSPLPFFGFNHSDDLFSTNSYSSGGNTVNLVDDNTVNLADDNTANLVDSNTVNLADSNTVNINLPASSWPEQVDSSVNRDPPMVSDPEVYPLADDSEEVFARKVFIGGLPFDISAAEIMTTFSQFGPMIIDWPYRSDVTREQARRQKGYVFIVFEEERSVRRLVDGCYRDGEDYFLLISSPTMKKKPVQVRAWRLSDACYMLCSDMKIDARRTVFIGGVPRPTVAGELARLLEQAYGKVCFASVDIDPELKYPKGAARVTFATTAGYLAAIKGRFVNIHCAGITRRVEIKPYVVDEQMCDECDGALCSNRYASYFCGDILCLQYFCEVCWHQFHSTSEELASHRPFVRRGEHIKVLLFVRSIIV</sequence>
<comment type="function">
    <text evidence="5">Cytoplasmic polyadenylation element binding protein that binds to and regulates the translation of specific mRNAs. Essential for progression through meiosis. Involved in spermatogenesis.</text>
</comment>
<dbReference type="GO" id="GO:0030154">
    <property type="term" value="P:cell differentiation"/>
    <property type="evidence" value="ECO:0007669"/>
    <property type="project" value="UniProtKB-KW"/>
</dbReference>
<dbReference type="Proteomes" id="UP000031036">
    <property type="component" value="Unassembled WGS sequence"/>
</dbReference>
<evidence type="ECO:0000256" key="3">
    <source>
        <dbReference type="ARBA" id="ARBA00022871"/>
    </source>
</evidence>
<dbReference type="GO" id="GO:0000900">
    <property type="term" value="F:mRNA regulatory element binding translation repressor activity"/>
    <property type="evidence" value="ECO:0007669"/>
    <property type="project" value="TreeGrafter"/>
</dbReference>
<dbReference type="FunFam" id="4.10.640.40:FF:000001">
    <property type="entry name" value="Cytoplasmic polyadenylation element-binding 2 isoform X2"/>
    <property type="match status" value="1"/>
</dbReference>
<keyword evidence="4 8" id="KW-0694">RNA-binding</keyword>
<dbReference type="GO" id="GO:0005634">
    <property type="term" value="C:nucleus"/>
    <property type="evidence" value="ECO:0007669"/>
    <property type="project" value="TreeGrafter"/>
</dbReference>
<dbReference type="OrthoDB" id="10033548at2759"/>
<keyword evidence="1" id="KW-0677">Repeat</keyword>
<dbReference type="GO" id="GO:0003730">
    <property type="term" value="F:mRNA 3'-UTR binding"/>
    <property type="evidence" value="ECO:0007669"/>
    <property type="project" value="InterPro"/>
</dbReference>
<dbReference type="InterPro" id="IPR012677">
    <property type="entry name" value="Nucleotide-bd_a/b_plait_sf"/>
</dbReference>
<evidence type="ECO:0000313" key="11">
    <source>
        <dbReference type="Proteomes" id="UP000031036"/>
    </source>
</evidence>